<evidence type="ECO:0000313" key="1">
    <source>
        <dbReference type="EMBL" id="KPW17742.1"/>
    </source>
</evidence>
<accession>A0A0N8QCU2</accession>
<proteinExistence type="predicted"/>
<comment type="caution">
    <text evidence="1">The sequence shown here is derived from an EMBL/GenBank/DDBJ whole genome shotgun (WGS) entry which is preliminary data.</text>
</comment>
<dbReference type="PATRIC" id="fig|199198.5.peg.4179"/>
<dbReference type="Proteomes" id="UP000050297">
    <property type="component" value="Unassembled WGS sequence"/>
</dbReference>
<evidence type="ECO:0000313" key="2">
    <source>
        <dbReference type="Proteomes" id="UP000050297"/>
    </source>
</evidence>
<reference evidence="1 2" key="1">
    <citation type="submission" date="2015-09" db="EMBL/GenBank/DDBJ databases">
        <title>Genome announcement of multiple Pseudomonas syringae strains.</title>
        <authorList>
            <person name="Thakur S."/>
            <person name="Wang P.W."/>
            <person name="Gong Y."/>
            <person name="Weir B.S."/>
            <person name="Guttman D.S."/>
        </authorList>
    </citation>
    <scope>NUCLEOTIDE SEQUENCE [LARGE SCALE GENOMIC DNA]</scope>
    <source>
        <strain evidence="1 2">ICMP2802</strain>
    </source>
</reference>
<dbReference type="AlphaFoldDB" id="A0A0N8QCU2"/>
<name>A0A0N8QCU2_PSESX</name>
<organism evidence="1 2">
    <name type="scientific">Pseudomonas syringae pv. aceris</name>
    <dbReference type="NCBI Taxonomy" id="199198"/>
    <lineage>
        <taxon>Bacteria</taxon>
        <taxon>Pseudomonadati</taxon>
        <taxon>Pseudomonadota</taxon>
        <taxon>Gammaproteobacteria</taxon>
        <taxon>Pseudomonadales</taxon>
        <taxon>Pseudomonadaceae</taxon>
        <taxon>Pseudomonas</taxon>
        <taxon>Pseudomonas syringae</taxon>
    </lineage>
</organism>
<sequence>MLIITYPACFVENGALDMNMNFKNASACLVMMTALMGNTYAATSACPAVKNITQTSEDWGYSYKAADPSGQHWSGENPLATEADLGIVHFTLAGIRNNDKGFFVACDYEGASDKGSKDAGFRLILKTPSEPKTVGSSWKDKECKAADPTLCTFE</sequence>
<keyword evidence="1" id="KW-0812">Transmembrane</keyword>
<gene>
    <name evidence="1" type="ORF">ALO91_102756</name>
</gene>
<dbReference type="EMBL" id="LJPM01000347">
    <property type="protein sequence ID" value="KPW17742.1"/>
    <property type="molecule type" value="Genomic_DNA"/>
</dbReference>
<keyword evidence="1" id="KW-0472">Membrane</keyword>
<protein>
    <submittedName>
        <fullName evidence="1">Putative transmembrane protein</fullName>
    </submittedName>
</protein>